<dbReference type="Proteomes" id="UP001152798">
    <property type="component" value="Chromosome 1"/>
</dbReference>
<dbReference type="EMBL" id="OV725077">
    <property type="protein sequence ID" value="CAH1389436.1"/>
    <property type="molecule type" value="Genomic_DNA"/>
</dbReference>
<sequence length="215" mass="23655">MHLGNELRLPASSGYSRSSWRRLTSYIFRACPEAGACSGRTGQLGSRCSRKPRYSQVSYLMAAPFCYKGIPSLSSPIKIFSPMLKGPLSIEFNDSRRRGQNPLILRCPPIQVSENRSQANRPTVSVLPPDAAYHFSLSPPAFSIYSTVSACLGACSLSWSSMVWHPFPIIVSLTEEVRRKPKVWIVSFCREGQRTNDPAGQAVIGGWESAASVVL</sequence>
<name>A0A9P0E8N9_NEZVI</name>
<evidence type="ECO:0000313" key="1">
    <source>
        <dbReference type="EMBL" id="CAH1389436.1"/>
    </source>
</evidence>
<organism evidence="1 2">
    <name type="scientific">Nezara viridula</name>
    <name type="common">Southern green stink bug</name>
    <name type="synonym">Cimex viridulus</name>
    <dbReference type="NCBI Taxonomy" id="85310"/>
    <lineage>
        <taxon>Eukaryota</taxon>
        <taxon>Metazoa</taxon>
        <taxon>Ecdysozoa</taxon>
        <taxon>Arthropoda</taxon>
        <taxon>Hexapoda</taxon>
        <taxon>Insecta</taxon>
        <taxon>Pterygota</taxon>
        <taxon>Neoptera</taxon>
        <taxon>Paraneoptera</taxon>
        <taxon>Hemiptera</taxon>
        <taxon>Heteroptera</taxon>
        <taxon>Panheteroptera</taxon>
        <taxon>Pentatomomorpha</taxon>
        <taxon>Pentatomoidea</taxon>
        <taxon>Pentatomidae</taxon>
        <taxon>Pentatominae</taxon>
        <taxon>Nezara</taxon>
    </lineage>
</organism>
<accession>A0A9P0E8N9</accession>
<protein>
    <submittedName>
        <fullName evidence="1">Uncharacterized protein</fullName>
    </submittedName>
</protein>
<proteinExistence type="predicted"/>
<keyword evidence="2" id="KW-1185">Reference proteome</keyword>
<gene>
    <name evidence="1" type="ORF">NEZAVI_LOCUS843</name>
</gene>
<evidence type="ECO:0000313" key="2">
    <source>
        <dbReference type="Proteomes" id="UP001152798"/>
    </source>
</evidence>
<dbReference type="AlphaFoldDB" id="A0A9P0E8N9"/>
<reference evidence="1" key="1">
    <citation type="submission" date="2022-01" db="EMBL/GenBank/DDBJ databases">
        <authorList>
            <person name="King R."/>
        </authorList>
    </citation>
    <scope>NUCLEOTIDE SEQUENCE</scope>
</reference>